<dbReference type="Gene3D" id="3.30.230.120">
    <property type="match status" value="1"/>
</dbReference>
<comment type="similarity">
    <text evidence="5">Belongs to the GHMP kinase family.</text>
</comment>
<dbReference type="PANTHER" id="PTHR32463:SF0">
    <property type="entry name" value="L-FUCOSE KINASE"/>
    <property type="match status" value="1"/>
</dbReference>
<dbReference type="InterPro" id="IPR052203">
    <property type="entry name" value="GHMP_Kinase-Related"/>
</dbReference>
<dbReference type="GO" id="GO:0042352">
    <property type="term" value="P:GDP-L-fucose salvage"/>
    <property type="evidence" value="ECO:0007669"/>
    <property type="project" value="TreeGrafter"/>
</dbReference>
<dbReference type="SUPFAM" id="SSF55060">
    <property type="entry name" value="GHMP Kinase, C-terminal domain"/>
    <property type="match status" value="1"/>
</dbReference>
<evidence type="ECO:0000256" key="5">
    <source>
        <dbReference type="ARBA" id="ARBA00038121"/>
    </source>
</evidence>
<dbReference type="Pfam" id="PF08544">
    <property type="entry name" value="GHMP_kinases_C"/>
    <property type="match status" value="1"/>
</dbReference>
<reference evidence="8" key="1">
    <citation type="submission" date="2020-09" db="EMBL/GenBank/DDBJ databases">
        <title>Novel species of Mucilaginibacter isolated from a glacier on the Tibetan Plateau.</title>
        <authorList>
            <person name="Liu Q."/>
            <person name="Xin Y.-H."/>
        </authorList>
    </citation>
    <scope>NUCLEOTIDE SEQUENCE</scope>
    <source>
        <strain evidence="8">ZB1P21</strain>
    </source>
</reference>
<accession>A0A926NNX1</accession>
<dbReference type="InterPro" id="IPR006204">
    <property type="entry name" value="GHMP_kinase_N_dom"/>
</dbReference>
<evidence type="ECO:0000256" key="3">
    <source>
        <dbReference type="ARBA" id="ARBA00022777"/>
    </source>
</evidence>
<evidence type="ECO:0000259" key="7">
    <source>
        <dbReference type="Pfam" id="PF08544"/>
    </source>
</evidence>
<dbReference type="Proteomes" id="UP000619078">
    <property type="component" value="Unassembled WGS sequence"/>
</dbReference>
<dbReference type="PIRSF" id="PIRSF036406">
    <property type="entry name" value="Hept_kin"/>
    <property type="match status" value="1"/>
</dbReference>
<evidence type="ECO:0000313" key="8">
    <source>
        <dbReference type="EMBL" id="MBD1394641.1"/>
    </source>
</evidence>
<dbReference type="AlphaFoldDB" id="A0A926NNX1"/>
<keyword evidence="1" id="KW-0808">Transferase</keyword>
<gene>
    <name evidence="8" type="ORF">IDJ76_16150</name>
</gene>
<keyword evidence="4" id="KW-0067">ATP-binding</keyword>
<dbReference type="GO" id="GO:0050201">
    <property type="term" value="F:fucokinase activity"/>
    <property type="evidence" value="ECO:0007669"/>
    <property type="project" value="TreeGrafter"/>
</dbReference>
<comment type="caution">
    <text evidence="8">The sequence shown here is derived from an EMBL/GenBank/DDBJ whole genome shotgun (WGS) entry which is preliminary data.</text>
</comment>
<dbReference type="InterPro" id="IPR020568">
    <property type="entry name" value="Ribosomal_Su5_D2-typ_SF"/>
</dbReference>
<keyword evidence="3" id="KW-0418">Kinase</keyword>
<proteinExistence type="inferred from homology"/>
<dbReference type="InterPro" id="IPR014606">
    <property type="entry name" value="Heptose_7-P_kinase"/>
</dbReference>
<dbReference type="SUPFAM" id="SSF54211">
    <property type="entry name" value="Ribosomal protein S5 domain 2-like"/>
    <property type="match status" value="1"/>
</dbReference>
<evidence type="ECO:0000256" key="4">
    <source>
        <dbReference type="ARBA" id="ARBA00022840"/>
    </source>
</evidence>
<evidence type="ECO:0000256" key="1">
    <source>
        <dbReference type="ARBA" id="ARBA00022679"/>
    </source>
</evidence>
<sequence length="342" mass="37284">MIIRSKAPLRLGLAGGGSDVSPYSDLYGGLILNATVNMFVYCTIDVGLDDRIYFNAPDIEHTVQYDSALVLPMDGKLDILKGVYNRIIKDYDIKAPLSFTMTTYSDAPPGSGLGSSSTLVVAVVKAFVEWLNLPLGEYEIGHLAYEIERNDLGLTGGKQDQYAAAFGGFNFMEFHQDRVIVNPLRVKRWIVDELESSLILYYTGASRSSASIIDEQKRNTSSGNLVAIEAMHQIKQSSSDMKEAILKGDIPMLSRILAHAWDNKKKMASSISNDDIDSVFKVALEAGAYTGKVSGAGGGGFIMFLVNPVKKVQVVSALNALNGRVVLFQFSEGGCHGWKIYN</sequence>
<dbReference type="InterPro" id="IPR036554">
    <property type="entry name" value="GHMP_kinase_C_sf"/>
</dbReference>
<dbReference type="RefSeq" id="WP_191164403.1">
    <property type="nucleotide sequence ID" value="NZ_JACWMX010000006.1"/>
</dbReference>
<dbReference type="InterPro" id="IPR001174">
    <property type="entry name" value="HddA/FKP"/>
</dbReference>
<dbReference type="InterPro" id="IPR013750">
    <property type="entry name" value="GHMP_kinase_C_dom"/>
</dbReference>
<protein>
    <submittedName>
        <fullName evidence="8">Dehydrogenase</fullName>
    </submittedName>
</protein>
<dbReference type="Pfam" id="PF00288">
    <property type="entry name" value="GHMP_kinases_N"/>
    <property type="match status" value="1"/>
</dbReference>
<feature type="domain" description="GHMP kinase C-terminal" evidence="7">
    <location>
        <begin position="241"/>
        <end position="320"/>
    </location>
</feature>
<dbReference type="EMBL" id="JACWMX010000006">
    <property type="protein sequence ID" value="MBD1394641.1"/>
    <property type="molecule type" value="Genomic_DNA"/>
</dbReference>
<organism evidence="8 9">
    <name type="scientific">Mucilaginibacter glaciei</name>
    <dbReference type="NCBI Taxonomy" id="2772109"/>
    <lineage>
        <taxon>Bacteria</taxon>
        <taxon>Pseudomonadati</taxon>
        <taxon>Bacteroidota</taxon>
        <taxon>Sphingobacteriia</taxon>
        <taxon>Sphingobacteriales</taxon>
        <taxon>Sphingobacteriaceae</taxon>
        <taxon>Mucilaginibacter</taxon>
    </lineage>
</organism>
<evidence type="ECO:0000259" key="6">
    <source>
        <dbReference type="Pfam" id="PF00288"/>
    </source>
</evidence>
<name>A0A926NNX1_9SPHI</name>
<keyword evidence="9" id="KW-1185">Reference proteome</keyword>
<dbReference type="PRINTS" id="PR00960">
    <property type="entry name" value="LMBPPROTEIN"/>
</dbReference>
<keyword evidence="2" id="KW-0547">Nucleotide-binding</keyword>
<feature type="domain" description="GHMP kinase N-terminal" evidence="6">
    <location>
        <begin position="80"/>
        <end position="168"/>
    </location>
</feature>
<dbReference type="GO" id="GO:0005524">
    <property type="term" value="F:ATP binding"/>
    <property type="evidence" value="ECO:0007669"/>
    <property type="project" value="UniProtKB-KW"/>
</dbReference>
<evidence type="ECO:0000313" key="9">
    <source>
        <dbReference type="Proteomes" id="UP000619078"/>
    </source>
</evidence>
<evidence type="ECO:0000256" key="2">
    <source>
        <dbReference type="ARBA" id="ARBA00022741"/>
    </source>
</evidence>
<dbReference type="PANTHER" id="PTHR32463">
    <property type="entry name" value="L-FUCOSE KINASE"/>
    <property type="match status" value="1"/>
</dbReference>